<comment type="subcellular location">
    <subcellularLocation>
        <location evidence="1">Membrane</location>
    </subcellularLocation>
</comment>
<evidence type="ECO:0000313" key="10">
    <source>
        <dbReference type="Proteomes" id="UP000295055"/>
    </source>
</evidence>
<feature type="transmembrane region" description="Helical" evidence="6">
    <location>
        <begin position="188"/>
        <end position="208"/>
    </location>
</feature>
<dbReference type="Proteomes" id="UP000295055">
    <property type="component" value="Unassembled WGS sequence"/>
</dbReference>
<dbReference type="SMART" id="SM00283">
    <property type="entry name" value="MA"/>
    <property type="match status" value="1"/>
</dbReference>
<keyword evidence="6" id="KW-1133">Transmembrane helix</keyword>
<gene>
    <name evidence="9" type="ORF">EC835_104323</name>
</gene>
<dbReference type="SUPFAM" id="SSF58104">
    <property type="entry name" value="Methyl-accepting chemotaxis protein (MCP) signaling domain"/>
    <property type="match status" value="1"/>
</dbReference>
<dbReference type="CDD" id="cd19411">
    <property type="entry name" value="MCP2201-like_sensor"/>
    <property type="match status" value="1"/>
</dbReference>
<dbReference type="GO" id="GO:0006935">
    <property type="term" value="P:chemotaxis"/>
    <property type="evidence" value="ECO:0007669"/>
    <property type="project" value="UniProtKB-KW"/>
</dbReference>
<reference evidence="9 10" key="1">
    <citation type="submission" date="2019-03" db="EMBL/GenBank/DDBJ databases">
        <title>Genomic analyses of the natural microbiome of Caenorhabditis elegans.</title>
        <authorList>
            <person name="Samuel B."/>
        </authorList>
    </citation>
    <scope>NUCLEOTIDE SEQUENCE [LARGE SCALE GENOMIC DNA]</scope>
    <source>
        <strain evidence="9 10">JUb102</strain>
    </source>
</reference>
<feature type="transmembrane region" description="Helical" evidence="6">
    <location>
        <begin position="12"/>
        <end position="32"/>
    </location>
</feature>
<dbReference type="SMART" id="SM00304">
    <property type="entry name" value="HAMP"/>
    <property type="match status" value="1"/>
</dbReference>
<dbReference type="Pfam" id="PF00672">
    <property type="entry name" value="HAMP"/>
    <property type="match status" value="1"/>
</dbReference>
<dbReference type="EMBL" id="SMAS01000004">
    <property type="protein sequence ID" value="TCT35156.1"/>
    <property type="molecule type" value="Genomic_DNA"/>
</dbReference>
<dbReference type="PANTHER" id="PTHR43531:SF5">
    <property type="entry name" value="METHYL-ACCEPTING CHEMOTAXIS PROTEIN III"/>
    <property type="match status" value="1"/>
</dbReference>
<protein>
    <submittedName>
        <fullName evidence="9">Methyl-accepting chemotaxis protein-2 (Aspartate sensor receptor)</fullName>
    </submittedName>
</protein>
<keyword evidence="6" id="KW-0812">Transmembrane</keyword>
<dbReference type="PROSITE" id="PS50885">
    <property type="entry name" value="HAMP"/>
    <property type="match status" value="1"/>
</dbReference>
<dbReference type="PROSITE" id="PS50111">
    <property type="entry name" value="CHEMOTAXIS_TRANSDUC_2"/>
    <property type="match status" value="1"/>
</dbReference>
<dbReference type="InterPro" id="IPR051310">
    <property type="entry name" value="MCP_chemotaxis"/>
</dbReference>
<evidence type="ECO:0000256" key="5">
    <source>
        <dbReference type="PROSITE-ProRule" id="PRU00284"/>
    </source>
</evidence>
<keyword evidence="9" id="KW-0675">Receptor</keyword>
<accession>A0A4R3NQV1</accession>
<dbReference type="FunFam" id="1.10.287.950:FF:000001">
    <property type="entry name" value="Methyl-accepting chemotaxis sensory transducer"/>
    <property type="match status" value="1"/>
</dbReference>
<dbReference type="InterPro" id="IPR047347">
    <property type="entry name" value="YvaQ-like_sensor"/>
</dbReference>
<keyword evidence="3 5" id="KW-0807">Transducer</keyword>
<sequence length="518" mass="56942">MSFKNLKISLKLTIAFGVFITLIVLSSLFSLVNMNRANESIQNVIFKSYPITANANSVMDNFYSYIGIQELILLDDRGSEKRKEELVKISQNISDLLDELDRSITDSRSREVLDNIQEVRAKFISAQQQMMEFMNQGNRQAAIEMMMTKTSAIQREYREQVQNLIAIQNMLMQETGYQVEDDYKANRVLLAFLSIISIVVGCVMGWYITRIITKPLEQAVDFAKSIASGDLTQNIQAQSKDETGILLESLSEMKGHLLEIVQEVQNGSESISAAAGQIVAGNQNLAARTEEQAASVEQTASSMEQITSTVQNTTEHTHEATMLADNTAVTVKNNGQMMVQLTDKMRAINGSSQKMTDIINLIDSIAFQTNILALNASVEAARAGEHGRGFAVVAGEVRLLAQKSAASASDIRSLIENSSSQTQEGMELVEQASQQIHGMVASVEEMNALLREIGQASREQSDGISQINSAVGQLDLTTQQNAGLVEESVVAADSLNDQAYHLQELVNYFKLSATIQKS</sequence>
<evidence type="ECO:0000259" key="7">
    <source>
        <dbReference type="PROSITE" id="PS50111"/>
    </source>
</evidence>
<dbReference type="Gene3D" id="6.10.340.10">
    <property type="match status" value="1"/>
</dbReference>
<dbReference type="GO" id="GO:0007165">
    <property type="term" value="P:signal transduction"/>
    <property type="evidence" value="ECO:0007669"/>
    <property type="project" value="UniProtKB-KW"/>
</dbReference>
<name>A0A4R3NQV1_9GAMM</name>
<proteinExistence type="inferred from homology"/>
<dbReference type="InterPro" id="IPR003660">
    <property type="entry name" value="HAMP_dom"/>
</dbReference>
<evidence type="ECO:0000256" key="2">
    <source>
        <dbReference type="ARBA" id="ARBA00022500"/>
    </source>
</evidence>
<dbReference type="AlphaFoldDB" id="A0A4R3NQV1"/>
<dbReference type="InterPro" id="IPR004089">
    <property type="entry name" value="MCPsignal_dom"/>
</dbReference>
<dbReference type="PRINTS" id="PR00260">
    <property type="entry name" value="CHEMTRNSDUCR"/>
</dbReference>
<evidence type="ECO:0000256" key="6">
    <source>
        <dbReference type="SAM" id="Phobius"/>
    </source>
</evidence>
<comment type="similarity">
    <text evidence="4">Belongs to the methyl-accepting chemotaxis (MCP) protein family.</text>
</comment>
<feature type="domain" description="HAMP" evidence="8">
    <location>
        <begin position="210"/>
        <end position="262"/>
    </location>
</feature>
<dbReference type="InterPro" id="IPR004090">
    <property type="entry name" value="Chemotax_Me-accpt_rcpt"/>
</dbReference>
<dbReference type="Gene3D" id="1.10.287.950">
    <property type="entry name" value="Methyl-accepting chemotaxis protein"/>
    <property type="match status" value="1"/>
</dbReference>
<keyword evidence="6" id="KW-0472">Membrane</keyword>
<dbReference type="Pfam" id="PF00015">
    <property type="entry name" value="MCPsignal"/>
    <property type="match status" value="1"/>
</dbReference>
<comment type="caution">
    <text evidence="9">The sequence shown here is derived from an EMBL/GenBank/DDBJ whole genome shotgun (WGS) entry which is preliminary data.</text>
</comment>
<dbReference type="InterPro" id="IPR024478">
    <property type="entry name" value="HlyB_4HB_MCP"/>
</dbReference>
<dbReference type="Pfam" id="PF12729">
    <property type="entry name" value="4HB_MCP_1"/>
    <property type="match status" value="1"/>
</dbReference>
<feature type="domain" description="Methyl-accepting transducer" evidence="7">
    <location>
        <begin position="267"/>
        <end position="496"/>
    </location>
</feature>
<dbReference type="PANTHER" id="PTHR43531">
    <property type="entry name" value="PROTEIN ICFG"/>
    <property type="match status" value="1"/>
</dbReference>
<organism evidence="9 10">
    <name type="scientific">Providencia alcalifaciens</name>
    <dbReference type="NCBI Taxonomy" id="126385"/>
    <lineage>
        <taxon>Bacteria</taxon>
        <taxon>Pseudomonadati</taxon>
        <taxon>Pseudomonadota</taxon>
        <taxon>Gammaproteobacteria</taxon>
        <taxon>Enterobacterales</taxon>
        <taxon>Morganellaceae</taxon>
        <taxon>Providencia</taxon>
    </lineage>
</organism>
<dbReference type="CDD" id="cd06225">
    <property type="entry name" value="HAMP"/>
    <property type="match status" value="1"/>
</dbReference>
<dbReference type="CDD" id="cd11386">
    <property type="entry name" value="MCP_signal"/>
    <property type="match status" value="1"/>
</dbReference>
<dbReference type="OrthoDB" id="8724574at2"/>
<keyword evidence="2" id="KW-0145">Chemotaxis</keyword>
<evidence type="ECO:0000256" key="1">
    <source>
        <dbReference type="ARBA" id="ARBA00004370"/>
    </source>
</evidence>
<evidence type="ECO:0000256" key="3">
    <source>
        <dbReference type="ARBA" id="ARBA00023224"/>
    </source>
</evidence>
<dbReference type="GO" id="GO:0005886">
    <property type="term" value="C:plasma membrane"/>
    <property type="evidence" value="ECO:0007669"/>
    <property type="project" value="TreeGrafter"/>
</dbReference>
<dbReference type="GO" id="GO:0004888">
    <property type="term" value="F:transmembrane signaling receptor activity"/>
    <property type="evidence" value="ECO:0007669"/>
    <property type="project" value="InterPro"/>
</dbReference>
<evidence type="ECO:0000256" key="4">
    <source>
        <dbReference type="ARBA" id="ARBA00029447"/>
    </source>
</evidence>
<dbReference type="RefSeq" id="WP_132496281.1">
    <property type="nucleotide sequence ID" value="NZ_SMAS01000004.1"/>
</dbReference>
<evidence type="ECO:0000259" key="8">
    <source>
        <dbReference type="PROSITE" id="PS50885"/>
    </source>
</evidence>
<evidence type="ECO:0000313" key="9">
    <source>
        <dbReference type="EMBL" id="TCT35156.1"/>
    </source>
</evidence>